<dbReference type="Proteomes" id="UP001303760">
    <property type="component" value="Unassembled WGS sequence"/>
</dbReference>
<name>A0AAN7HHY6_9PEZI</name>
<accession>A0AAN7HHY6</accession>
<dbReference type="InterPro" id="IPR036291">
    <property type="entry name" value="NAD(P)-bd_dom_sf"/>
</dbReference>
<evidence type="ECO:0000313" key="3">
    <source>
        <dbReference type="Proteomes" id="UP001303760"/>
    </source>
</evidence>
<dbReference type="AlphaFoldDB" id="A0AAN7HHY6"/>
<evidence type="ECO:0000313" key="2">
    <source>
        <dbReference type="EMBL" id="KAK4242795.1"/>
    </source>
</evidence>
<comment type="similarity">
    <text evidence="1">Belongs to the ornithine cyclodeaminase/mu-crystallin family.</text>
</comment>
<evidence type="ECO:0000256" key="1">
    <source>
        <dbReference type="ARBA" id="ARBA00008903"/>
    </source>
</evidence>
<dbReference type="InterPro" id="IPR023401">
    <property type="entry name" value="ODC_N"/>
</dbReference>
<gene>
    <name evidence="2" type="ORF">C8A03DRAFT_11005</name>
</gene>
<dbReference type="EMBL" id="MU860004">
    <property type="protein sequence ID" value="KAK4242795.1"/>
    <property type="molecule type" value="Genomic_DNA"/>
</dbReference>
<dbReference type="GO" id="GO:0005737">
    <property type="term" value="C:cytoplasm"/>
    <property type="evidence" value="ECO:0007669"/>
    <property type="project" value="TreeGrafter"/>
</dbReference>
<reference evidence="2" key="1">
    <citation type="journal article" date="2023" name="Mol. Phylogenet. Evol.">
        <title>Genome-scale phylogeny and comparative genomics of the fungal order Sordariales.</title>
        <authorList>
            <person name="Hensen N."/>
            <person name="Bonometti L."/>
            <person name="Westerberg I."/>
            <person name="Brannstrom I.O."/>
            <person name="Guillou S."/>
            <person name="Cros-Aarteil S."/>
            <person name="Calhoun S."/>
            <person name="Haridas S."/>
            <person name="Kuo A."/>
            <person name="Mondo S."/>
            <person name="Pangilinan J."/>
            <person name="Riley R."/>
            <person name="LaButti K."/>
            <person name="Andreopoulos B."/>
            <person name="Lipzen A."/>
            <person name="Chen C."/>
            <person name="Yan M."/>
            <person name="Daum C."/>
            <person name="Ng V."/>
            <person name="Clum A."/>
            <person name="Steindorff A."/>
            <person name="Ohm R.A."/>
            <person name="Martin F."/>
            <person name="Silar P."/>
            <person name="Natvig D.O."/>
            <person name="Lalanne C."/>
            <person name="Gautier V."/>
            <person name="Ament-Velasquez S.L."/>
            <person name="Kruys A."/>
            <person name="Hutchinson M.I."/>
            <person name="Powell A.J."/>
            <person name="Barry K."/>
            <person name="Miller A.N."/>
            <person name="Grigoriev I.V."/>
            <person name="Debuchy R."/>
            <person name="Gladieux P."/>
            <person name="Hiltunen Thoren M."/>
            <person name="Johannesson H."/>
        </authorList>
    </citation>
    <scope>NUCLEOTIDE SEQUENCE</scope>
    <source>
        <strain evidence="2">CBS 532.94</strain>
    </source>
</reference>
<dbReference type="PANTHER" id="PTHR13812:SF19">
    <property type="entry name" value="KETIMINE REDUCTASE MU-CRYSTALLIN"/>
    <property type="match status" value="1"/>
</dbReference>
<sequence length="405" mass="43666">MTLTVLTDDQIRSLLESLTVDELEGFRQALASALYEYSTGATVHQPERISVHSTATGATTLFMPSSNSAGNGIKGMYLLFPSRSLLVCSPSSHLITLSSASNQSPSTTAEGTKPVIRPTGAVTLFDAQGAPLGLLHASTLTAFRTALSSLCLVRQRAGPLETLAVFGCGEQAYWHVRLTLLARGTAVRKVVFINRRVSEASKEVLRLFESEIGEAVKEREGWKGCAFEVLTRDEEGYERRVEEVLREADVVFCCTPSTEPLFDGRVWASEEGRRKGRLVVAIGSYTPDMREVPGELIREALGRGEKEAGVVVVDTIEGVLKEAGELIEAGVSPAQLVELGELLTPEGTTPWRDGKGSGKAHLTSWLQTGNVIYKCVGFGIMDLSVGIYLVEYAKGNGVGTHVQGF</sequence>
<protein>
    <recommendedName>
        <fullName evidence="4">Ornithine cyclodeaminase</fullName>
    </recommendedName>
</protein>
<evidence type="ECO:0008006" key="4">
    <source>
        <dbReference type="Google" id="ProtNLM"/>
    </source>
</evidence>
<reference evidence="2" key="2">
    <citation type="submission" date="2023-05" db="EMBL/GenBank/DDBJ databases">
        <authorList>
            <consortium name="Lawrence Berkeley National Laboratory"/>
            <person name="Steindorff A."/>
            <person name="Hensen N."/>
            <person name="Bonometti L."/>
            <person name="Westerberg I."/>
            <person name="Brannstrom I.O."/>
            <person name="Guillou S."/>
            <person name="Cros-Aarteil S."/>
            <person name="Calhoun S."/>
            <person name="Haridas S."/>
            <person name="Kuo A."/>
            <person name="Mondo S."/>
            <person name="Pangilinan J."/>
            <person name="Riley R."/>
            <person name="Labutti K."/>
            <person name="Andreopoulos B."/>
            <person name="Lipzen A."/>
            <person name="Chen C."/>
            <person name="Yanf M."/>
            <person name="Daum C."/>
            <person name="Ng V."/>
            <person name="Clum A."/>
            <person name="Ohm R."/>
            <person name="Martin F."/>
            <person name="Silar P."/>
            <person name="Natvig D."/>
            <person name="Lalanne C."/>
            <person name="Gautier V."/>
            <person name="Ament-Velasquez S.L."/>
            <person name="Kruys A."/>
            <person name="Hutchinson M.I."/>
            <person name="Powell A.J."/>
            <person name="Barry K."/>
            <person name="Miller A.N."/>
            <person name="Grigoriev I.V."/>
            <person name="Debuchy R."/>
            <person name="Gladieux P."/>
            <person name="Thoren M.H."/>
            <person name="Johannesson H."/>
        </authorList>
    </citation>
    <scope>NUCLEOTIDE SEQUENCE</scope>
    <source>
        <strain evidence="2">CBS 532.94</strain>
    </source>
</reference>
<dbReference type="Gene3D" id="3.30.1780.10">
    <property type="entry name" value="ornithine cyclodeaminase, domain 1"/>
    <property type="match status" value="1"/>
</dbReference>
<dbReference type="InterPro" id="IPR003462">
    <property type="entry name" value="ODC_Mu_crystall"/>
</dbReference>
<keyword evidence="3" id="KW-1185">Reference proteome</keyword>
<comment type="caution">
    <text evidence="2">The sequence shown here is derived from an EMBL/GenBank/DDBJ whole genome shotgun (WGS) entry which is preliminary data.</text>
</comment>
<proteinExistence type="inferred from homology"/>
<dbReference type="SUPFAM" id="SSF51735">
    <property type="entry name" value="NAD(P)-binding Rossmann-fold domains"/>
    <property type="match status" value="1"/>
</dbReference>
<organism evidence="2 3">
    <name type="scientific">Achaetomium macrosporum</name>
    <dbReference type="NCBI Taxonomy" id="79813"/>
    <lineage>
        <taxon>Eukaryota</taxon>
        <taxon>Fungi</taxon>
        <taxon>Dikarya</taxon>
        <taxon>Ascomycota</taxon>
        <taxon>Pezizomycotina</taxon>
        <taxon>Sordariomycetes</taxon>
        <taxon>Sordariomycetidae</taxon>
        <taxon>Sordariales</taxon>
        <taxon>Chaetomiaceae</taxon>
        <taxon>Achaetomium</taxon>
    </lineage>
</organism>
<dbReference type="Gene3D" id="3.40.50.720">
    <property type="entry name" value="NAD(P)-binding Rossmann-like Domain"/>
    <property type="match status" value="1"/>
</dbReference>
<dbReference type="PANTHER" id="PTHR13812">
    <property type="entry name" value="KETIMINE REDUCTASE MU-CRYSTALLIN"/>
    <property type="match status" value="1"/>
</dbReference>